<reference evidence="1 2" key="1">
    <citation type="submission" date="2024-06" db="EMBL/GenBank/DDBJ databases">
        <title>Genetic profile and toxigenic potential of Bacillus cereus isolates from a Norwegian ice cream production plant,.</title>
        <authorList>
            <person name="Lindback T."/>
            <person name="Llarena A.-K."/>
            <person name="O'Sullivan K."/>
            <person name="Monshaugen M."/>
            <person name="Holmemo C.W."/>
            <person name="Aspholm M."/>
        </authorList>
    </citation>
    <scope>NUCLEOTIDE SEQUENCE [LARGE SCALE GENOMIC DNA]</scope>
    <source>
        <strain evidence="1 2">NVH-YM330</strain>
    </source>
</reference>
<organism evidence="1 2">
    <name type="scientific">Bacillus mobilis</name>
    <dbReference type="NCBI Taxonomy" id="2026190"/>
    <lineage>
        <taxon>Bacteria</taxon>
        <taxon>Bacillati</taxon>
        <taxon>Bacillota</taxon>
        <taxon>Bacilli</taxon>
        <taxon>Bacillales</taxon>
        <taxon>Bacillaceae</taxon>
        <taxon>Bacillus</taxon>
        <taxon>Bacillus cereus group</taxon>
    </lineage>
</organism>
<dbReference type="RefSeq" id="WP_262723195.1">
    <property type="nucleotide sequence ID" value="NZ_JBFDTT010000027.1"/>
</dbReference>
<gene>
    <name evidence="1" type="ORF">AB1I70_29975</name>
</gene>
<dbReference type="Proteomes" id="UP001571110">
    <property type="component" value="Unassembled WGS sequence"/>
</dbReference>
<proteinExistence type="predicted"/>
<accession>A0ABV4S2A1</accession>
<evidence type="ECO:0000313" key="1">
    <source>
        <dbReference type="EMBL" id="MFA2795490.1"/>
    </source>
</evidence>
<dbReference type="EMBL" id="JBFDTY010000025">
    <property type="protein sequence ID" value="MFA2795490.1"/>
    <property type="molecule type" value="Genomic_DNA"/>
</dbReference>
<comment type="caution">
    <text evidence="1">The sequence shown here is derived from an EMBL/GenBank/DDBJ whole genome shotgun (WGS) entry which is preliminary data.</text>
</comment>
<sequence length="68" mass="7735">MTNKLDKTRLEAVETFVNTCVLKGISEEKSFKLVEQLCVLIQQKRHDEWLSLVDEALKEAGNEEGVSL</sequence>
<name>A0ABV4S2A1_9BACI</name>
<evidence type="ECO:0000313" key="2">
    <source>
        <dbReference type="Proteomes" id="UP001571110"/>
    </source>
</evidence>
<keyword evidence="2" id="KW-1185">Reference proteome</keyword>
<protein>
    <submittedName>
        <fullName evidence="1">Uncharacterized protein</fullName>
    </submittedName>
</protein>